<evidence type="ECO:0000313" key="2">
    <source>
        <dbReference type="EMBL" id="VVC34800.1"/>
    </source>
</evidence>
<name>A0A5E4MRF6_9HEMI</name>
<dbReference type="Proteomes" id="UP000325440">
    <property type="component" value="Unassembled WGS sequence"/>
</dbReference>
<feature type="compositionally biased region" description="Gly residues" evidence="1">
    <location>
        <begin position="11"/>
        <end position="23"/>
    </location>
</feature>
<dbReference type="EMBL" id="CABPRJ010001016">
    <property type="protein sequence ID" value="VVC34800.1"/>
    <property type="molecule type" value="Genomic_DNA"/>
</dbReference>
<accession>A0A5E4MRF6</accession>
<feature type="region of interest" description="Disordered" evidence="1">
    <location>
        <begin position="1"/>
        <end position="73"/>
    </location>
</feature>
<keyword evidence="3" id="KW-1185">Reference proteome</keyword>
<dbReference type="AlphaFoldDB" id="A0A5E4MRF6"/>
<feature type="compositionally biased region" description="Basic and acidic residues" evidence="1">
    <location>
        <begin position="1"/>
        <end position="10"/>
    </location>
</feature>
<proteinExistence type="predicted"/>
<gene>
    <name evidence="2" type="ORF">CINCED_3A023531</name>
</gene>
<evidence type="ECO:0000313" key="3">
    <source>
        <dbReference type="Proteomes" id="UP000325440"/>
    </source>
</evidence>
<protein>
    <submittedName>
        <fullName evidence="2">Uncharacterized protein</fullName>
    </submittedName>
</protein>
<reference evidence="2 3" key="1">
    <citation type="submission" date="2019-08" db="EMBL/GenBank/DDBJ databases">
        <authorList>
            <person name="Alioto T."/>
            <person name="Alioto T."/>
            <person name="Gomez Garrido J."/>
        </authorList>
    </citation>
    <scope>NUCLEOTIDE SEQUENCE [LARGE SCALE GENOMIC DNA]</scope>
</reference>
<sequence>MQHNHGDGRGPEGGGSSGGGGGVSSLSYGGAPYITGPRPKSAMTTRAWISGSGSGSHPGVYRDDGRSSNEFVV</sequence>
<evidence type="ECO:0000256" key="1">
    <source>
        <dbReference type="SAM" id="MobiDB-lite"/>
    </source>
</evidence>
<organism evidence="2 3">
    <name type="scientific">Cinara cedri</name>
    <dbReference type="NCBI Taxonomy" id="506608"/>
    <lineage>
        <taxon>Eukaryota</taxon>
        <taxon>Metazoa</taxon>
        <taxon>Ecdysozoa</taxon>
        <taxon>Arthropoda</taxon>
        <taxon>Hexapoda</taxon>
        <taxon>Insecta</taxon>
        <taxon>Pterygota</taxon>
        <taxon>Neoptera</taxon>
        <taxon>Paraneoptera</taxon>
        <taxon>Hemiptera</taxon>
        <taxon>Sternorrhyncha</taxon>
        <taxon>Aphidomorpha</taxon>
        <taxon>Aphidoidea</taxon>
        <taxon>Aphididae</taxon>
        <taxon>Lachninae</taxon>
        <taxon>Cinara</taxon>
    </lineage>
</organism>